<sequence length="90" mass="9930">MRDTLHSIVACNSICCCMTNGILLGIPECFVACYACSYHRTLREKYKLKKPLVTTSSPTSSAICVLTAKSTERFKKGSTTLTRMTSAEQQ</sequence>
<protein>
    <recommendedName>
        <fullName evidence="3">Secreted protein</fullName>
    </recommendedName>
</protein>
<gene>
    <name evidence="1" type="ORF">LTRI10_LOCUS10524</name>
</gene>
<name>A0AAV2D3T8_9ROSI</name>
<organism evidence="1 2">
    <name type="scientific">Linum trigynum</name>
    <dbReference type="NCBI Taxonomy" id="586398"/>
    <lineage>
        <taxon>Eukaryota</taxon>
        <taxon>Viridiplantae</taxon>
        <taxon>Streptophyta</taxon>
        <taxon>Embryophyta</taxon>
        <taxon>Tracheophyta</taxon>
        <taxon>Spermatophyta</taxon>
        <taxon>Magnoliopsida</taxon>
        <taxon>eudicotyledons</taxon>
        <taxon>Gunneridae</taxon>
        <taxon>Pentapetalae</taxon>
        <taxon>rosids</taxon>
        <taxon>fabids</taxon>
        <taxon>Malpighiales</taxon>
        <taxon>Linaceae</taxon>
        <taxon>Linum</taxon>
    </lineage>
</organism>
<evidence type="ECO:0000313" key="2">
    <source>
        <dbReference type="Proteomes" id="UP001497516"/>
    </source>
</evidence>
<evidence type="ECO:0008006" key="3">
    <source>
        <dbReference type="Google" id="ProtNLM"/>
    </source>
</evidence>
<reference evidence="1 2" key="1">
    <citation type="submission" date="2024-04" db="EMBL/GenBank/DDBJ databases">
        <authorList>
            <person name="Fracassetti M."/>
        </authorList>
    </citation>
    <scope>NUCLEOTIDE SEQUENCE [LARGE SCALE GENOMIC DNA]</scope>
</reference>
<dbReference type="Proteomes" id="UP001497516">
    <property type="component" value="Chromosome 2"/>
</dbReference>
<accession>A0AAV2D3T8</accession>
<proteinExistence type="predicted"/>
<keyword evidence="2" id="KW-1185">Reference proteome</keyword>
<evidence type="ECO:0000313" key="1">
    <source>
        <dbReference type="EMBL" id="CAL1366192.1"/>
    </source>
</evidence>
<dbReference type="EMBL" id="OZ034815">
    <property type="protein sequence ID" value="CAL1366192.1"/>
    <property type="molecule type" value="Genomic_DNA"/>
</dbReference>
<dbReference type="AlphaFoldDB" id="A0AAV2D3T8"/>